<dbReference type="VEuPathDB" id="AmoebaDB:FDP41_013256"/>
<dbReference type="GO" id="GO:0000145">
    <property type="term" value="C:exocyst"/>
    <property type="evidence" value="ECO:0007669"/>
    <property type="project" value="InterPro"/>
</dbReference>
<dbReference type="RefSeq" id="XP_044565486.1">
    <property type="nucleotide sequence ID" value="XM_044703866.1"/>
</dbReference>
<organism evidence="6 7">
    <name type="scientific">Naegleria fowleri</name>
    <name type="common">Brain eating amoeba</name>
    <dbReference type="NCBI Taxonomy" id="5763"/>
    <lineage>
        <taxon>Eukaryota</taxon>
        <taxon>Discoba</taxon>
        <taxon>Heterolobosea</taxon>
        <taxon>Tetramitia</taxon>
        <taxon>Eutetramitia</taxon>
        <taxon>Vahlkampfiidae</taxon>
        <taxon>Naegleria</taxon>
    </lineage>
</organism>
<dbReference type="PANTHER" id="PTHR21426:SF12">
    <property type="entry name" value="EXOCYST COMPLEX COMPONENT 8"/>
    <property type="match status" value="1"/>
</dbReference>
<comment type="similarity">
    <text evidence="1">Belongs to the EXO84 family.</text>
</comment>
<dbReference type="InterPro" id="IPR032403">
    <property type="entry name" value="Exo84_C"/>
</dbReference>
<gene>
    <name evidence="6" type="ORF">FDP41_013256</name>
</gene>
<keyword evidence="7" id="KW-1185">Reference proteome</keyword>
<comment type="caution">
    <text evidence="6">The sequence shown here is derived from an EMBL/GenBank/DDBJ whole genome shotgun (WGS) entry which is preliminary data.</text>
</comment>
<evidence type="ECO:0000313" key="6">
    <source>
        <dbReference type="EMBL" id="KAF0980773.1"/>
    </source>
</evidence>
<reference evidence="6 7" key="1">
    <citation type="journal article" date="2019" name="Sci. Rep.">
        <title>Nanopore sequencing improves the draft genome of the human pathogenic amoeba Naegleria fowleri.</title>
        <authorList>
            <person name="Liechti N."/>
            <person name="Schurch N."/>
            <person name="Bruggmann R."/>
            <person name="Wittwer M."/>
        </authorList>
    </citation>
    <scope>NUCLEOTIDE SEQUENCE [LARGE SCALE GENOMIC DNA]</scope>
    <source>
        <strain evidence="6 7">ATCC 30894</strain>
    </source>
</reference>
<dbReference type="InterPro" id="IPR016159">
    <property type="entry name" value="Cullin_repeat-like_dom_sf"/>
</dbReference>
<keyword evidence="3" id="KW-0268">Exocytosis</keyword>
<evidence type="ECO:0000256" key="3">
    <source>
        <dbReference type="ARBA" id="ARBA00022483"/>
    </source>
</evidence>
<dbReference type="OrthoDB" id="10316613at2759"/>
<dbReference type="VEuPathDB" id="AmoebaDB:NfTy_036480"/>
<name>A0A6A5BRS6_NAEFO</name>
<dbReference type="Pfam" id="PF16528">
    <property type="entry name" value="Exo84_C"/>
    <property type="match status" value="1"/>
</dbReference>
<dbReference type="OMA" id="KQNRMPE"/>
<dbReference type="SUPFAM" id="SSF74788">
    <property type="entry name" value="Cullin repeat-like"/>
    <property type="match status" value="1"/>
</dbReference>
<dbReference type="GO" id="GO:0015031">
    <property type="term" value="P:protein transport"/>
    <property type="evidence" value="ECO:0007669"/>
    <property type="project" value="UniProtKB-KW"/>
</dbReference>
<evidence type="ECO:0000256" key="2">
    <source>
        <dbReference type="ARBA" id="ARBA00022448"/>
    </source>
</evidence>
<proteinExistence type="inferred from homology"/>
<dbReference type="InterPro" id="IPR042560">
    <property type="entry name" value="Exo84_C_2"/>
</dbReference>
<accession>A0A6A5BRS6</accession>
<dbReference type="PANTHER" id="PTHR21426">
    <property type="entry name" value="EXOCYST COMPLEX COMPONENT 8"/>
    <property type="match status" value="1"/>
</dbReference>
<keyword evidence="4" id="KW-0653">Protein transport</keyword>
<evidence type="ECO:0000313" key="7">
    <source>
        <dbReference type="Proteomes" id="UP000444721"/>
    </source>
</evidence>
<dbReference type="Pfam" id="PF08700">
    <property type="entry name" value="VPS51_Exo84_N"/>
    <property type="match status" value="1"/>
</dbReference>
<dbReference type="GO" id="GO:0006887">
    <property type="term" value="P:exocytosis"/>
    <property type="evidence" value="ECO:0007669"/>
    <property type="project" value="UniProtKB-KW"/>
</dbReference>
<protein>
    <recommendedName>
        <fullName evidence="5">Exocyst component Exo84 C-terminal domain-containing protein</fullName>
    </recommendedName>
</protein>
<evidence type="ECO:0000256" key="4">
    <source>
        <dbReference type="ARBA" id="ARBA00022927"/>
    </source>
</evidence>
<sequence length="715" mass="81580">MSKELIAEGVQDVKELFAEGVQDVKDKFVGGINMMNKATNMLKKKIKSEVGIAKEVNKKVISIFTGRENTDTLFSRAEHKTIETNWLSGLHMEQTKAKEKLKELVAENYVQFIEASKEVSNFMDVDMIEIGNLVSTMKNMLSQIESVDLSLAGKNLYCSFTSIDFENLREVEDSLLPQLELLTSQLMFTKAFEFVQLIEKRLESDEIVLSDLSYRFSRQELTKTFHKKKLELGNKIADAVENGYYSQQDVALLEALLGTEAAITTYLGGKNILIAEVLRKTECRGNVEDYTTRASKHIFKIIKKVAKEFKQLFKEASNTSFLIEWSFTVLDQFISTVKVQILGPSDFEIATKCISSILKQGDLLENKGMIVSFHLHKLLLPDVEKLMRKRCIEIRDEISAVASTELWHPITISSDDFISSLPEQISKLKVGKSCALFLDRLKSFIAHCSLIVSSYSFDLVTLCISELFETILSKLYAIGLSKKTSEKQFFIILSSIKYILGGILEEISAMVQLLFNQNSPLEVTLLKEKLHGVDTKLLQKYCLILAQNVVNDKIGWNSFYKTSLELQTDGISKNFKHVLFYFSKLATYISNNFEENVPEIMRMVVASMVEQLIDPESIILHWISSEPETINDKWEKALNQLILDISFLKKTLKELDLFETNTKQQMNTLVDFLRSKYNQEEKAMTDKVIQEQVDAFIKADEHLSRAITICKNLHH</sequence>
<evidence type="ECO:0000256" key="1">
    <source>
        <dbReference type="ARBA" id="ARBA00007210"/>
    </source>
</evidence>
<dbReference type="GeneID" id="68120471"/>
<keyword evidence="2" id="KW-0813">Transport</keyword>
<dbReference type="Proteomes" id="UP000444721">
    <property type="component" value="Unassembled WGS sequence"/>
</dbReference>
<dbReference type="GO" id="GO:0006893">
    <property type="term" value="P:Golgi to plasma membrane transport"/>
    <property type="evidence" value="ECO:0007669"/>
    <property type="project" value="TreeGrafter"/>
</dbReference>
<evidence type="ECO:0000259" key="5">
    <source>
        <dbReference type="Pfam" id="PF16528"/>
    </source>
</evidence>
<dbReference type="EMBL" id="VFQX01000017">
    <property type="protein sequence ID" value="KAF0980773.1"/>
    <property type="molecule type" value="Genomic_DNA"/>
</dbReference>
<dbReference type="Gene3D" id="1.20.58.1220">
    <property type="entry name" value="Exo84p, C-terminal helical domain"/>
    <property type="match status" value="1"/>
</dbReference>
<dbReference type="InterPro" id="IPR033961">
    <property type="entry name" value="Exo84"/>
</dbReference>
<dbReference type="AlphaFoldDB" id="A0A6A5BRS6"/>
<feature type="domain" description="Exocyst component Exo84 C-terminal" evidence="5">
    <location>
        <begin position="176"/>
        <end position="369"/>
    </location>
</feature>